<sequence>MKTLKTTLLALLLTVTYSISKANLPNRSERLTMRYAISAYVDAFTHGKCAGLADVIDDSAKFSHTRGEKIISFSKNEILESLKNQQDVEQNCTTTARIVESTAKLVVYKVQMKYEKFSRINFVTMTDTGNGWKITNVSTVFS</sequence>
<protein>
    <recommendedName>
        <fullName evidence="4">Lumazine-binding</fullName>
    </recommendedName>
</protein>
<proteinExistence type="predicted"/>
<reference evidence="2 3" key="1">
    <citation type="submission" date="2019-12" db="EMBL/GenBank/DDBJ databases">
        <title>Mucilaginibacter sp. HMF7410 genome sequencing and assembly.</title>
        <authorList>
            <person name="Kang H."/>
            <person name="Cha I."/>
            <person name="Kim H."/>
            <person name="Joh K."/>
        </authorList>
    </citation>
    <scope>NUCLEOTIDE SEQUENCE [LARGE SCALE GENOMIC DNA]</scope>
    <source>
        <strain evidence="2 3">HMF7410</strain>
    </source>
</reference>
<dbReference type="Pfam" id="PF12893">
    <property type="entry name" value="Lumazine_bd_2"/>
    <property type="match status" value="1"/>
</dbReference>
<dbReference type="Gene3D" id="3.10.450.50">
    <property type="match status" value="1"/>
</dbReference>
<dbReference type="InterPro" id="IPR032710">
    <property type="entry name" value="NTF2-like_dom_sf"/>
</dbReference>
<dbReference type="RefSeq" id="WP_157564936.1">
    <property type="nucleotide sequence ID" value="NZ_WPIK01000004.1"/>
</dbReference>
<keyword evidence="1" id="KW-0732">Signal</keyword>
<evidence type="ECO:0008006" key="4">
    <source>
        <dbReference type="Google" id="ProtNLM"/>
    </source>
</evidence>
<organism evidence="2 3">
    <name type="scientific">Mucilaginibacter arboris</name>
    <dbReference type="NCBI Taxonomy" id="2682090"/>
    <lineage>
        <taxon>Bacteria</taxon>
        <taxon>Pseudomonadati</taxon>
        <taxon>Bacteroidota</taxon>
        <taxon>Sphingobacteriia</taxon>
        <taxon>Sphingobacteriales</taxon>
        <taxon>Sphingobacteriaceae</taxon>
        <taxon>Mucilaginibacter</taxon>
    </lineage>
</organism>
<dbReference type="InterPro" id="IPR039437">
    <property type="entry name" value="FrzH/put_lumazine-bd"/>
</dbReference>
<accession>A0A7K1SUN7</accession>
<comment type="caution">
    <text evidence="2">The sequence shown here is derived from an EMBL/GenBank/DDBJ whole genome shotgun (WGS) entry which is preliminary data.</text>
</comment>
<dbReference type="AlphaFoldDB" id="A0A7K1SUN7"/>
<dbReference type="Proteomes" id="UP000462014">
    <property type="component" value="Unassembled WGS sequence"/>
</dbReference>
<dbReference type="EMBL" id="WPIK01000004">
    <property type="protein sequence ID" value="MVN20977.1"/>
    <property type="molecule type" value="Genomic_DNA"/>
</dbReference>
<dbReference type="SUPFAM" id="SSF54427">
    <property type="entry name" value="NTF2-like"/>
    <property type="match status" value="1"/>
</dbReference>
<feature type="chain" id="PRO_5029794564" description="Lumazine-binding" evidence="1">
    <location>
        <begin position="23"/>
        <end position="142"/>
    </location>
</feature>
<evidence type="ECO:0000256" key="1">
    <source>
        <dbReference type="SAM" id="SignalP"/>
    </source>
</evidence>
<feature type="signal peptide" evidence="1">
    <location>
        <begin position="1"/>
        <end position="22"/>
    </location>
</feature>
<keyword evidence="3" id="KW-1185">Reference proteome</keyword>
<gene>
    <name evidence="2" type="ORF">GO621_05430</name>
</gene>
<evidence type="ECO:0000313" key="2">
    <source>
        <dbReference type="EMBL" id="MVN20977.1"/>
    </source>
</evidence>
<name>A0A7K1SUN7_9SPHI</name>
<evidence type="ECO:0000313" key="3">
    <source>
        <dbReference type="Proteomes" id="UP000462014"/>
    </source>
</evidence>